<evidence type="ECO:0000313" key="2">
    <source>
        <dbReference type="EMBL" id="KAG5161891.1"/>
    </source>
</evidence>
<reference evidence="2" key="1">
    <citation type="submission" date="2021-02" db="EMBL/GenBank/DDBJ databases">
        <title>Psilocybe cubensis genome.</title>
        <authorList>
            <person name="Mckernan K.J."/>
            <person name="Crawford S."/>
            <person name="Trippe A."/>
            <person name="Kane L.T."/>
            <person name="Mclaughlin S."/>
        </authorList>
    </citation>
    <scope>NUCLEOTIDE SEQUENCE [LARGE SCALE GENOMIC DNA]</scope>
    <source>
        <strain evidence="2">MGC-MH-2018</strain>
    </source>
</reference>
<gene>
    <name evidence="2" type="ORF">JR316_013178</name>
</gene>
<dbReference type="Gene3D" id="2.60.120.260">
    <property type="entry name" value="Galactose-binding domain-like"/>
    <property type="match status" value="1"/>
</dbReference>
<name>A0A8H7XIW9_PSICU</name>
<protein>
    <submittedName>
        <fullName evidence="2">Uncharacterized protein</fullName>
    </submittedName>
</protein>
<sequence length="269" mass="28429">MNRLELDDTDSQIGYVGAWILLKGSSRQWQSTTHTTTETGASASVNFQGTRVVVYITVPIGSGTGVHATVTLDGAQTAISHQTNTTAIYNVILFDSGPISDTPHTISLTNAGSALDSPLQFDRFHLEGENFNVSPGIVPTSIAPSANTSPGSTSTVSSTSGNSQLPGTLRPIFSGNSLDPLIAPTAAIFTALQSTSASTAIGETDEPQNFAVPESAKGITTGRCFEINMYPVINSCVSLTFSDKSFGLPYRVNFSHFHHNYRGERDGGH</sequence>
<evidence type="ECO:0000256" key="1">
    <source>
        <dbReference type="SAM" id="MobiDB-lite"/>
    </source>
</evidence>
<proteinExistence type="predicted"/>
<accession>A0A8H7XIW9</accession>
<dbReference type="AlphaFoldDB" id="A0A8H7XIW9"/>
<dbReference type="EMBL" id="JAFIQS010000023">
    <property type="protein sequence ID" value="KAG5161891.1"/>
    <property type="molecule type" value="Genomic_DNA"/>
</dbReference>
<comment type="caution">
    <text evidence="2">The sequence shown here is derived from an EMBL/GenBank/DDBJ whole genome shotgun (WGS) entry which is preliminary data.</text>
</comment>
<organism evidence="2">
    <name type="scientific">Psilocybe cubensis</name>
    <name type="common">Psychedelic mushroom</name>
    <name type="synonym">Stropharia cubensis</name>
    <dbReference type="NCBI Taxonomy" id="181762"/>
    <lineage>
        <taxon>Eukaryota</taxon>
        <taxon>Fungi</taxon>
        <taxon>Dikarya</taxon>
        <taxon>Basidiomycota</taxon>
        <taxon>Agaricomycotina</taxon>
        <taxon>Agaricomycetes</taxon>
        <taxon>Agaricomycetidae</taxon>
        <taxon>Agaricales</taxon>
        <taxon>Agaricineae</taxon>
        <taxon>Strophariaceae</taxon>
        <taxon>Psilocybe</taxon>
    </lineage>
</organism>
<feature type="region of interest" description="Disordered" evidence="1">
    <location>
        <begin position="142"/>
        <end position="168"/>
    </location>
</feature>
<feature type="compositionally biased region" description="Low complexity" evidence="1">
    <location>
        <begin position="147"/>
        <end position="163"/>
    </location>
</feature>